<accession>A0AAD9J8B0</accession>
<dbReference type="InterPro" id="IPR041428">
    <property type="entry name" value="PHsplit_syntrophin"/>
</dbReference>
<keyword evidence="3" id="KW-1185">Reference proteome</keyword>
<dbReference type="InterPro" id="IPR011993">
    <property type="entry name" value="PH-like_dom_sf"/>
</dbReference>
<dbReference type="GO" id="GO:0016010">
    <property type="term" value="C:dystrophin-associated glycoprotein complex"/>
    <property type="evidence" value="ECO:0007669"/>
    <property type="project" value="TreeGrafter"/>
</dbReference>
<sequence length="154" mass="17334">METISNGVAVVKLITMKYLREVTPYFRKSSALNDIGWVGLDAATKEGTPNKKLHECKSIPLKRCYLCRNLTVPDMSGRTIELHSPDAKNSCILRCPDEHIANQWFNALHANIHVLMQQAMSEANHILSTAPNNSGEIKYMGWLAEQVMVRILVK</sequence>
<feature type="domain" description="Syntrophin split Pleckstrin homology (PH)" evidence="1">
    <location>
        <begin position="54"/>
        <end position="110"/>
    </location>
</feature>
<dbReference type="EMBL" id="JAODUP010000547">
    <property type="protein sequence ID" value="KAK2147560.1"/>
    <property type="molecule type" value="Genomic_DNA"/>
</dbReference>
<evidence type="ECO:0000313" key="2">
    <source>
        <dbReference type="EMBL" id="KAK2147560.1"/>
    </source>
</evidence>
<dbReference type="InterPro" id="IPR015482">
    <property type="entry name" value="Syntrophin"/>
</dbReference>
<comment type="caution">
    <text evidence="2">The sequence shown here is derived from an EMBL/GenBank/DDBJ whole genome shotgun (WGS) entry which is preliminary data.</text>
</comment>
<dbReference type="SUPFAM" id="SSF50729">
    <property type="entry name" value="PH domain-like"/>
    <property type="match status" value="1"/>
</dbReference>
<name>A0AAD9J8B0_9ANNE</name>
<evidence type="ECO:0000313" key="3">
    <source>
        <dbReference type="Proteomes" id="UP001208570"/>
    </source>
</evidence>
<dbReference type="Gene3D" id="2.30.29.30">
    <property type="entry name" value="Pleckstrin-homology domain (PH domain)/Phosphotyrosine-binding domain (PTB)"/>
    <property type="match status" value="1"/>
</dbReference>
<dbReference type="GO" id="GO:0005198">
    <property type="term" value="F:structural molecule activity"/>
    <property type="evidence" value="ECO:0007669"/>
    <property type="project" value="InterPro"/>
</dbReference>
<dbReference type="CDD" id="cd01258">
    <property type="entry name" value="PHsplit_syntrophin"/>
    <property type="match status" value="1"/>
</dbReference>
<dbReference type="PANTHER" id="PTHR10554:SF12">
    <property type="entry name" value="IP02644P"/>
    <property type="match status" value="1"/>
</dbReference>
<reference evidence="2" key="1">
    <citation type="journal article" date="2023" name="Mol. Biol. Evol.">
        <title>Third-Generation Sequencing Reveals the Adaptive Role of the Epigenome in Three Deep-Sea Polychaetes.</title>
        <authorList>
            <person name="Perez M."/>
            <person name="Aroh O."/>
            <person name="Sun Y."/>
            <person name="Lan Y."/>
            <person name="Juniper S.K."/>
            <person name="Young C.R."/>
            <person name="Angers B."/>
            <person name="Qian P.Y."/>
        </authorList>
    </citation>
    <scope>NUCLEOTIDE SEQUENCE</scope>
    <source>
        <strain evidence="2">P08H-3</strain>
    </source>
</reference>
<dbReference type="Proteomes" id="UP001208570">
    <property type="component" value="Unassembled WGS sequence"/>
</dbReference>
<dbReference type="PANTHER" id="PTHR10554">
    <property type="entry name" value="SYNTROPHIN"/>
    <property type="match status" value="1"/>
</dbReference>
<proteinExistence type="predicted"/>
<organism evidence="2 3">
    <name type="scientific">Paralvinella palmiformis</name>
    <dbReference type="NCBI Taxonomy" id="53620"/>
    <lineage>
        <taxon>Eukaryota</taxon>
        <taxon>Metazoa</taxon>
        <taxon>Spiralia</taxon>
        <taxon>Lophotrochozoa</taxon>
        <taxon>Annelida</taxon>
        <taxon>Polychaeta</taxon>
        <taxon>Sedentaria</taxon>
        <taxon>Canalipalpata</taxon>
        <taxon>Terebellida</taxon>
        <taxon>Terebelliformia</taxon>
        <taxon>Alvinellidae</taxon>
        <taxon>Paralvinella</taxon>
    </lineage>
</organism>
<evidence type="ECO:0000259" key="1">
    <source>
        <dbReference type="Pfam" id="PF18012"/>
    </source>
</evidence>
<dbReference type="Pfam" id="PF18012">
    <property type="entry name" value="PH_17"/>
    <property type="match status" value="1"/>
</dbReference>
<dbReference type="AlphaFoldDB" id="A0AAD9J8B0"/>
<protein>
    <recommendedName>
        <fullName evidence="1">Syntrophin split Pleckstrin homology (PH) domain-containing protein</fullName>
    </recommendedName>
</protein>
<gene>
    <name evidence="2" type="ORF">LSH36_547g03015</name>
</gene>